<accession>A0A1G4VDM6</accession>
<dbReference type="Proteomes" id="UP000182124">
    <property type="component" value="Unassembled WGS sequence"/>
</dbReference>
<sequence length="158" mass="17752">MKNFTIEIKWSVLFAVAALLWMFVEKASGLHDEHIGKHAIYTNIFAIVAIAIYTFALLDKKKNFFNGKMDWKQGFVTGLIITIFITVLSPLTQYITSTFITPDYFSNVIAYTVSNKVMTQEAAETYFNLKSYIVQGIFGALSMGVVTSAIVAFFTKSK</sequence>
<proteinExistence type="predicted"/>
<evidence type="ECO:0000313" key="3">
    <source>
        <dbReference type="Proteomes" id="UP000182124"/>
    </source>
</evidence>
<feature type="transmembrane region" description="Helical" evidence="1">
    <location>
        <begin position="74"/>
        <end position="95"/>
    </location>
</feature>
<protein>
    <recommendedName>
        <fullName evidence="4">DUF4199 domain-containing protein</fullName>
    </recommendedName>
</protein>
<dbReference type="STRING" id="329186.SAMN02927925_00763"/>
<dbReference type="eggNOG" id="ENOG502ZX0H">
    <property type="taxonomic scope" value="Bacteria"/>
</dbReference>
<feature type="transmembrane region" description="Helical" evidence="1">
    <location>
        <begin position="132"/>
        <end position="154"/>
    </location>
</feature>
<keyword evidence="1" id="KW-0472">Membrane</keyword>
<dbReference type="InterPro" id="IPR025250">
    <property type="entry name" value="DUF4199"/>
</dbReference>
<reference evidence="2 3" key="1">
    <citation type="submission" date="2016-10" db="EMBL/GenBank/DDBJ databases">
        <authorList>
            <person name="de Groot N.N."/>
        </authorList>
    </citation>
    <scope>NUCLEOTIDE SEQUENCE [LARGE SCALE GENOMIC DNA]</scope>
    <source>
        <strain evidence="2 3">CGMCC 1.3801</strain>
    </source>
</reference>
<keyword evidence="1" id="KW-1133">Transmembrane helix</keyword>
<keyword evidence="1" id="KW-0812">Transmembrane</keyword>
<feature type="transmembrane region" description="Helical" evidence="1">
    <location>
        <begin position="39"/>
        <end position="58"/>
    </location>
</feature>
<evidence type="ECO:0000256" key="1">
    <source>
        <dbReference type="SAM" id="Phobius"/>
    </source>
</evidence>
<evidence type="ECO:0000313" key="2">
    <source>
        <dbReference type="EMBL" id="SCX05171.1"/>
    </source>
</evidence>
<dbReference type="EMBL" id="FMTY01000002">
    <property type="protein sequence ID" value="SCX05171.1"/>
    <property type="molecule type" value="Genomic_DNA"/>
</dbReference>
<dbReference type="Pfam" id="PF13858">
    <property type="entry name" value="DUF4199"/>
    <property type="match status" value="1"/>
</dbReference>
<organism evidence="2 3">
    <name type="scientific">Flavobacterium saliperosum</name>
    <dbReference type="NCBI Taxonomy" id="329186"/>
    <lineage>
        <taxon>Bacteria</taxon>
        <taxon>Pseudomonadati</taxon>
        <taxon>Bacteroidota</taxon>
        <taxon>Flavobacteriia</taxon>
        <taxon>Flavobacteriales</taxon>
        <taxon>Flavobacteriaceae</taxon>
        <taxon>Flavobacterium</taxon>
    </lineage>
</organism>
<dbReference type="AlphaFoldDB" id="A0A1G4VDM6"/>
<gene>
    <name evidence="2" type="ORF">SAMN02927925_00763</name>
</gene>
<dbReference type="RefSeq" id="WP_023576361.1">
    <property type="nucleotide sequence ID" value="NZ_CBCSBQ010000014.1"/>
</dbReference>
<name>A0A1G4VDM6_9FLAO</name>
<evidence type="ECO:0008006" key="4">
    <source>
        <dbReference type="Google" id="ProtNLM"/>
    </source>
</evidence>